<keyword evidence="2" id="KW-1185">Reference proteome</keyword>
<sequence>MRVLIRLIIIGFLITAAFSNEEVVQFHVQHQIQGDSVYIETSASDVTFQTSKEEKTQAAIDIYINGEWVDRAEQAAFKVDELSAGYHEISLQLMNDDEKALSSVETFTVKIE</sequence>
<accession>A0A2P8HXA0</accession>
<dbReference type="Proteomes" id="UP000242310">
    <property type="component" value="Unassembled WGS sequence"/>
</dbReference>
<organism evidence="1 2">
    <name type="scientific">Salsuginibacillus halophilus</name>
    <dbReference type="NCBI Taxonomy" id="517424"/>
    <lineage>
        <taxon>Bacteria</taxon>
        <taxon>Bacillati</taxon>
        <taxon>Bacillota</taxon>
        <taxon>Bacilli</taxon>
        <taxon>Bacillales</taxon>
        <taxon>Bacillaceae</taxon>
        <taxon>Salsuginibacillus</taxon>
    </lineage>
</organism>
<protein>
    <submittedName>
        <fullName evidence="1">Uncharacterized protein</fullName>
    </submittedName>
</protein>
<comment type="caution">
    <text evidence="1">The sequence shown here is derived from an EMBL/GenBank/DDBJ whole genome shotgun (WGS) entry which is preliminary data.</text>
</comment>
<evidence type="ECO:0000313" key="1">
    <source>
        <dbReference type="EMBL" id="PSL50814.1"/>
    </source>
</evidence>
<proteinExistence type="predicted"/>
<dbReference type="RefSeq" id="WP_106587536.1">
    <property type="nucleotide sequence ID" value="NZ_PYAV01000002.1"/>
</dbReference>
<dbReference type="EMBL" id="PYAV01000002">
    <property type="protein sequence ID" value="PSL50814.1"/>
    <property type="molecule type" value="Genomic_DNA"/>
</dbReference>
<dbReference type="AlphaFoldDB" id="A0A2P8HXA0"/>
<dbReference type="OrthoDB" id="2968672at2"/>
<reference evidence="1 2" key="1">
    <citation type="submission" date="2018-03" db="EMBL/GenBank/DDBJ databases">
        <title>Genomic Encyclopedia of Type Strains, Phase III (KMG-III): the genomes of soil and plant-associated and newly described type strains.</title>
        <authorList>
            <person name="Whitman W."/>
        </authorList>
    </citation>
    <scope>NUCLEOTIDE SEQUENCE [LARGE SCALE GENOMIC DNA]</scope>
    <source>
        <strain evidence="1 2">CGMCC 1.07653</strain>
    </source>
</reference>
<name>A0A2P8HXA0_9BACI</name>
<evidence type="ECO:0000313" key="2">
    <source>
        <dbReference type="Proteomes" id="UP000242310"/>
    </source>
</evidence>
<gene>
    <name evidence="1" type="ORF">B0H94_10290</name>
</gene>